<feature type="non-terminal residue" evidence="1">
    <location>
        <position position="105"/>
    </location>
</feature>
<comment type="caution">
    <text evidence="1">The sequence shown here is derived from an EMBL/GenBank/DDBJ whole genome shotgun (WGS) entry which is preliminary data.</text>
</comment>
<dbReference type="AlphaFoldDB" id="A0A8T1TR36"/>
<dbReference type="OrthoDB" id="110338at2759"/>
<sequence>EQYLADYHQVGSLPARGNEDPELTLLALQLSTFAFNLISEQRGLTTRPNAEYQIWLDLVNLSTPTFRLALVWLQDLYKALTAGIVVEFTEQLEAQTFPGLSQVSS</sequence>
<proteinExistence type="predicted"/>
<protein>
    <submittedName>
        <fullName evidence="1">Uncharacterized protein</fullName>
    </submittedName>
</protein>
<feature type="non-terminal residue" evidence="1">
    <location>
        <position position="1"/>
    </location>
</feature>
<organism evidence="1 2">
    <name type="scientific">Phytophthora cactorum</name>
    <dbReference type="NCBI Taxonomy" id="29920"/>
    <lineage>
        <taxon>Eukaryota</taxon>
        <taxon>Sar</taxon>
        <taxon>Stramenopiles</taxon>
        <taxon>Oomycota</taxon>
        <taxon>Peronosporomycetes</taxon>
        <taxon>Peronosporales</taxon>
        <taxon>Peronosporaceae</taxon>
        <taxon>Phytophthora</taxon>
    </lineage>
</organism>
<evidence type="ECO:0000313" key="1">
    <source>
        <dbReference type="EMBL" id="KAG6945683.1"/>
    </source>
</evidence>
<reference evidence="1" key="1">
    <citation type="submission" date="2021-01" db="EMBL/GenBank/DDBJ databases">
        <title>Phytophthora aleatoria, a newly-described species from Pinus radiata is distinct from Phytophthora cactorum isolates based on comparative genomics.</title>
        <authorList>
            <person name="Mcdougal R."/>
            <person name="Panda P."/>
            <person name="Williams N."/>
            <person name="Studholme D.J."/>
        </authorList>
    </citation>
    <scope>NUCLEOTIDE SEQUENCE</scope>
    <source>
        <strain evidence="1">NZFS 3830</strain>
    </source>
</reference>
<name>A0A8T1TR36_9STRA</name>
<evidence type="ECO:0000313" key="2">
    <source>
        <dbReference type="Proteomes" id="UP000688947"/>
    </source>
</evidence>
<dbReference type="EMBL" id="JAENGZ010001909">
    <property type="protein sequence ID" value="KAG6945683.1"/>
    <property type="molecule type" value="Genomic_DNA"/>
</dbReference>
<gene>
    <name evidence="1" type="ORF">JG687_00017136</name>
</gene>
<dbReference type="Proteomes" id="UP000688947">
    <property type="component" value="Unassembled WGS sequence"/>
</dbReference>
<accession>A0A8T1TR36</accession>